<dbReference type="PANTHER" id="PTHR11709:SF218">
    <property type="entry name" value="L-ASCORBATE OXIDASE"/>
    <property type="match status" value="1"/>
</dbReference>
<comment type="caution">
    <text evidence="1">The sequence shown here is derived from an EMBL/GenBank/DDBJ whole genome shotgun (WGS) entry which is preliminary data.</text>
</comment>
<dbReference type="Gene3D" id="2.60.40.420">
    <property type="entry name" value="Cupredoxins - blue copper proteins"/>
    <property type="match status" value="2"/>
</dbReference>
<dbReference type="AlphaFoldDB" id="A0AAD4Z7A5"/>
<organism evidence="1 2">
    <name type="scientific">Prunus dulcis</name>
    <name type="common">Almond</name>
    <name type="synonym">Amygdalus dulcis</name>
    <dbReference type="NCBI Taxonomy" id="3755"/>
    <lineage>
        <taxon>Eukaryota</taxon>
        <taxon>Viridiplantae</taxon>
        <taxon>Streptophyta</taxon>
        <taxon>Embryophyta</taxon>
        <taxon>Tracheophyta</taxon>
        <taxon>Spermatophyta</taxon>
        <taxon>Magnoliopsida</taxon>
        <taxon>eudicotyledons</taxon>
        <taxon>Gunneridae</taxon>
        <taxon>Pentapetalae</taxon>
        <taxon>rosids</taxon>
        <taxon>fabids</taxon>
        <taxon>Rosales</taxon>
        <taxon>Rosaceae</taxon>
        <taxon>Amygdaloideae</taxon>
        <taxon>Amygdaleae</taxon>
        <taxon>Prunus</taxon>
    </lineage>
</organism>
<dbReference type="GO" id="GO:0016491">
    <property type="term" value="F:oxidoreductase activity"/>
    <property type="evidence" value="ECO:0007669"/>
    <property type="project" value="TreeGrafter"/>
</dbReference>
<dbReference type="InterPro" id="IPR045087">
    <property type="entry name" value="Cu-oxidase_fam"/>
</dbReference>
<keyword evidence="2" id="KW-1185">Reference proteome</keyword>
<dbReference type="InterPro" id="IPR008972">
    <property type="entry name" value="Cupredoxin"/>
</dbReference>
<dbReference type="Proteomes" id="UP001054821">
    <property type="component" value="Chromosome 4"/>
</dbReference>
<dbReference type="SUPFAM" id="SSF49503">
    <property type="entry name" value="Cupredoxins"/>
    <property type="match status" value="2"/>
</dbReference>
<reference evidence="1 2" key="1">
    <citation type="journal article" date="2022" name="G3 (Bethesda)">
        <title>Whole-genome sequence and methylome profiling of the almond [Prunus dulcis (Mill.) D.A. Webb] cultivar 'Nonpareil'.</title>
        <authorList>
            <person name="D'Amico-Willman K.M."/>
            <person name="Ouma W.Z."/>
            <person name="Meulia T."/>
            <person name="Sideli G.M."/>
            <person name="Gradziel T.M."/>
            <person name="Fresnedo-Ramirez J."/>
        </authorList>
    </citation>
    <scope>NUCLEOTIDE SEQUENCE [LARGE SCALE GENOMIC DNA]</scope>
    <source>
        <strain evidence="1">Clone GOH B32 T37-40</strain>
    </source>
</reference>
<dbReference type="EMBL" id="JAJFAZ020000004">
    <property type="protein sequence ID" value="KAI5335154.1"/>
    <property type="molecule type" value="Genomic_DNA"/>
</dbReference>
<evidence type="ECO:0000313" key="1">
    <source>
        <dbReference type="EMBL" id="KAI5335154.1"/>
    </source>
</evidence>
<proteinExistence type="predicted"/>
<protein>
    <submittedName>
        <fullName evidence="1">Uncharacterized protein</fullName>
    </submittedName>
</protein>
<gene>
    <name evidence="1" type="ORF">L3X38_025287</name>
</gene>
<accession>A0AAD4Z7A5</accession>
<name>A0AAD4Z7A5_PRUDU</name>
<evidence type="ECO:0000313" key="2">
    <source>
        <dbReference type="Proteomes" id="UP001054821"/>
    </source>
</evidence>
<dbReference type="PANTHER" id="PTHR11709">
    <property type="entry name" value="MULTI-COPPER OXIDASE"/>
    <property type="match status" value="1"/>
</dbReference>
<sequence>MSICSNLVALKILNFANLVFHTFCLGWGASGRFNYSLLATPSLEAGVCNMTNPECSPYILIFIPGKTHFVLVTANQDPSRNYWVTTNVVSRKPVTPTGLAILNYYPKYFKKSPPTLPTTGLLWNDTAPRLAQSLALKAHKSFIHSPPFTSNKVIVLLNIQNKINGYYIWSLNNVFFSLPHKPYLIALKKKLNLNLNHVFDQNPPPENYDLKNYDIYVVAKNVNATSSNGIYRLKFNTTVDIILQNANTVTVNNSETHPWHLLLDSSLTSPHFFFTRALLLSRRILLVKCILHYMLGTSHDDLIFGTGDSFLVASFEADYAANPDDYLQ</sequence>